<comment type="cofactor">
    <cofactor evidence="1 6">
        <name>pyridoxal 5'-phosphate</name>
        <dbReference type="ChEBI" id="CHEBI:597326"/>
    </cofactor>
</comment>
<dbReference type="GO" id="GO:0030170">
    <property type="term" value="F:pyridoxal phosphate binding"/>
    <property type="evidence" value="ECO:0007669"/>
    <property type="project" value="InterPro"/>
</dbReference>
<dbReference type="InterPro" id="IPR015421">
    <property type="entry name" value="PyrdxlP-dep_Trfase_major"/>
</dbReference>
<feature type="domain" description="Aminotransferase class I/classII large" evidence="7">
    <location>
        <begin position="32"/>
        <end position="375"/>
    </location>
</feature>
<comment type="similarity">
    <text evidence="2 6">Belongs to the class-I pyridoxal-phosphate-dependent aminotransferase family.</text>
</comment>
<evidence type="ECO:0000256" key="6">
    <source>
        <dbReference type="RuleBase" id="RU000481"/>
    </source>
</evidence>
<dbReference type="EMBL" id="CP015518">
    <property type="protein sequence ID" value="APG24215.1"/>
    <property type="molecule type" value="Genomic_DNA"/>
</dbReference>
<dbReference type="RefSeq" id="WP_072286032.1">
    <property type="nucleotide sequence ID" value="NZ_CP015455.1"/>
</dbReference>
<dbReference type="PANTHER" id="PTHR46383">
    <property type="entry name" value="ASPARTATE AMINOTRANSFERASE"/>
    <property type="match status" value="1"/>
</dbReference>
<dbReference type="PROSITE" id="PS00105">
    <property type="entry name" value="AA_TRANSFER_CLASS_1"/>
    <property type="match status" value="1"/>
</dbReference>
<name>A0A1L3GEG0_SYNAC</name>
<protein>
    <recommendedName>
        <fullName evidence="6">Aminotransferase</fullName>
        <ecNumber evidence="6">2.6.1.-</ecNumber>
    </recommendedName>
</protein>
<keyword evidence="4 6" id="KW-0808">Transferase</keyword>
<dbReference type="AlphaFoldDB" id="A0A1L3GEG0"/>
<organism evidence="8 9">
    <name type="scientific">Syntrophotalea acetylenica</name>
    <name type="common">Pelobacter acetylenicus</name>
    <dbReference type="NCBI Taxonomy" id="29542"/>
    <lineage>
        <taxon>Bacteria</taxon>
        <taxon>Pseudomonadati</taxon>
        <taxon>Thermodesulfobacteriota</taxon>
        <taxon>Desulfuromonadia</taxon>
        <taxon>Desulfuromonadales</taxon>
        <taxon>Syntrophotaleaceae</taxon>
        <taxon>Syntrophotalea</taxon>
    </lineage>
</organism>
<evidence type="ECO:0000256" key="2">
    <source>
        <dbReference type="ARBA" id="ARBA00007441"/>
    </source>
</evidence>
<dbReference type="InterPro" id="IPR004838">
    <property type="entry name" value="NHTrfase_class1_PyrdxlP-BS"/>
</dbReference>
<dbReference type="PANTHER" id="PTHR46383:SF2">
    <property type="entry name" value="AMINOTRANSFERASE"/>
    <property type="match status" value="1"/>
</dbReference>
<dbReference type="STRING" id="29542.A6070_12195"/>
<dbReference type="Pfam" id="PF00155">
    <property type="entry name" value="Aminotran_1_2"/>
    <property type="match status" value="1"/>
</dbReference>
<keyword evidence="9" id="KW-1185">Reference proteome</keyword>
<proteinExistence type="inferred from homology"/>
<dbReference type="GO" id="GO:0006520">
    <property type="term" value="P:amino acid metabolic process"/>
    <property type="evidence" value="ECO:0007669"/>
    <property type="project" value="InterPro"/>
</dbReference>
<dbReference type="Gene3D" id="3.40.640.10">
    <property type="entry name" value="Type I PLP-dependent aspartate aminotransferase-like (Major domain)"/>
    <property type="match status" value="1"/>
</dbReference>
<keyword evidence="3 6" id="KW-0032">Aminotransferase</keyword>
<keyword evidence="5" id="KW-0663">Pyridoxal phosphate</keyword>
<sequence length="393" mass="43388">MNIELSRRANLVKPFLAMEIMERAHELQACGKDIIYLCLGEPDFPTPAPIIQAGIRAMRSGGTTYTHSLGRLEIREAIAGHYLSRYGVSVEPSRILVSAGTSPLMLLLFSALLNPGDEILLADPAYACYPNFIRFAGGVPGFLRTRPEDGFQPRPEQVRQRLGPRSRGILINSPSNPAGSVLPPAWLAEMATFPVPLISDEIYHGLTYQGEEHSALQYTQNAFVLGGFSKAYAMTGWRLGYLIVPQGCMRTLQSLHQNFLICAGNFVQMAGIAALRDCQQDVARMRAVYDQRRRYLIEELPKLGLPLHSCPAGAFYALADARHVSTDSRALALAILEETGVALTPGIDFGQGAEGYLRFSYANSMERIAQALERLRDFLAKRGKLREGQRDCQ</sequence>
<dbReference type="EC" id="2.6.1.-" evidence="6"/>
<gene>
    <name evidence="8" type="ORF">A7E75_03570</name>
</gene>
<dbReference type="InterPro" id="IPR004839">
    <property type="entry name" value="Aminotransferase_I/II_large"/>
</dbReference>
<evidence type="ECO:0000256" key="3">
    <source>
        <dbReference type="ARBA" id="ARBA00022576"/>
    </source>
</evidence>
<dbReference type="Proteomes" id="UP000182264">
    <property type="component" value="Chromosome"/>
</dbReference>
<dbReference type="SUPFAM" id="SSF53383">
    <property type="entry name" value="PLP-dependent transferases"/>
    <property type="match status" value="1"/>
</dbReference>
<dbReference type="OrthoDB" id="9804474at2"/>
<dbReference type="CDD" id="cd00609">
    <property type="entry name" value="AAT_like"/>
    <property type="match status" value="1"/>
</dbReference>
<dbReference type="InterPro" id="IPR015424">
    <property type="entry name" value="PyrdxlP-dep_Trfase"/>
</dbReference>
<evidence type="ECO:0000259" key="7">
    <source>
        <dbReference type="Pfam" id="PF00155"/>
    </source>
</evidence>
<evidence type="ECO:0000313" key="8">
    <source>
        <dbReference type="EMBL" id="APG24215.1"/>
    </source>
</evidence>
<dbReference type="KEGG" id="pace:A6070_12195"/>
<dbReference type="GO" id="GO:0008483">
    <property type="term" value="F:transaminase activity"/>
    <property type="evidence" value="ECO:0007669"/>
    <property type="project" value="UniProtKB-KW"/>
</dbReference>
<reference evidence="8 9" key="1">
    <citation type="journal article" date="2017" name="Genome Announc.">
        <title>Complete Genome Sequences of Two Acetylene-Fermenting Pelobacter acetylenicus Strains.</title>
        <authorList>
            <person name="Sutton J.M."/>
            <person name="Baesman S.M."/>
            <person name="Fierst J.L."/>
            <person name="Poret-Peterson A.T."/>
            <person name="Oremland R.S."/>
            <person name="Dunlap D.S."/>
            <person name="Akob D.M."/>
        </authorList>
    </citation>
    <scope>NUCLEOTIDE SEQUENCE [LARGE SCALE GENOMIC DNA]</scope>
    <source>
        <strain evidence="8 9">DSM 3247</strain>
    </source>
</reference>
<evidence type="ECO:0000256" key="5">
    <source>
        <dbReference type="ARBA" id="ARBA00022898"/>
    </source>
</evidence>
<evidence type="ECO:0000313" key="9">
    <source>
        <dbReference type="Proteomes" id="UP000182264"/>
    </source>
</evidence>
<dbReference type="InterPro" id="IPR050596">
    <property type="entry name" value="AspAT/PAT-like"/>
</dbReference>
<evidence type="ECO:0000256" key="4">
    <source>
        <dbReference type="ARBA" id="ARBA00022679"/>
    </source>
</evidence>
<accession>A0A1L3GEG0</accession>
<evidence type="ECO:0000256" key="1">
    <source>
        <dbReference type="ARBA" id="ARBA00001933"/>
    </source>
</evidence>